<evidence type="ECO:0000259" key="4">
    <source>
        <dbReference type="PROSITE" id="PS01124"/>
    </source>
</evidence>
<organism evidence="5 6">
    <name type="scientific">Brevundimonas variabilis</name>
    <dbReference type="NCBI Taxonomy" id="74312"/>
    <lineage>
        <taxon>Bacteria</taxon>
        <taxon>Pseudomonadati</taxon>
        <taxon>Pseudomonadota</taxon>
        <taxon>Alphaproteobacteria</taxon>
        <taxon>Caulobacterales</taxon>
        <taxon>Caulobacteraceae</taxon>
        <taxon>Brevundimonas</taxon>
    </lineage>
</organism>
<evidence type="ECO:0000256" key="1">
    <source>
        <dbReference type="ARBA" id="ARBA00023015"/>
    </source>
</evidence>
<evidence type="ECO:0000313" key="5">
    <source>
        <dbReference type="EMBL" id="MBB5746809.1"/>
    </source>
</evidence>
<name>A0A7W9CJU9_9CAUL</name>
<evidence type="ECO:0000313" key="6">
    <source>
        <dbReference type="Proteomes" id="UP000545037"/>
    </source>
</evidence>
<dbReference type="GO" id="GO:0043565">
    <property type="term" value="F:sequence-specific DNA binding"/>
    <property type="evidence" value="ECO:0007669"/>
    <property type="project" value="InterPro"/>
</dbReference>
<dbReference type="SMART" id="SM00342">
    <property type="entry name" value="HTH_ARAC"/>
    <property type="match status" value="1"/>
</dbReference>
<protein>
    <submittedName>
        <fullName evidence="5">AraC-like DNA-binding protein</fullName>
    </submittedName>
</protein>
<dbReference type="InterPro" id="IPR018060">
    <property type="entry name" value="HTH_AraC"/>
</dbReference>
<accession>A0A7W9CJU9</accession>
<gene>
    <name evidence="5" type="ORF">GGR13_002416</name>
</gene>
<dbReference type="PROSITE" id="PS01124">
    <property type="entry name" value="HTH_ARAC_FAMILY_2"/>
    <property type="match status" value="1"/>
</dbReference>
<proteinExistence type="predicted"/>
<dbReference type="Proteomes" id="UP000545037">
    <property type="component" value="Unassembled WGS sequence"/>
</dbReference>
<feature type="domain" description="HTH araC/xylS-type" evidence="4">
    <location>
        <begin position="160"/>
        <end position="258"/>
    </location>
</feature>
<dbReference type="InterPro" id="IPR050204">
    <property type="entry name" value="AraC_XylS_family_regulators"/>
</dbReference>
<comment type="caution">
    <text evidence="5">The sequence shown here is derived from an EMBL/GenBank/DDBJ whole genome shotgun (WGS) entry which is preliminary data.</text>
</comment>
<keyword evidence="2 5" id="KW-0238">DNA-binding</keyword>
<dbReference type="GO" id="GO:0003700">
    <property type="term" value="F:DNA-binding transcription factor activity"/>
    <property type="evidence" value="ECO:0007669"/>
    <property type="project" value="InterPro"/>
</dbReference>
<evidence type="ECO:0000256" key="3">
    <source>
        <dbReference type="ARBA" id="ARBA00023163"/>
    </source>
</evidence>
<dbReference type="PANTHER" id="PTHR46796">
    <property type="entry name" value="HTH-TYPE TRANSCRIPTIONAL ACTIVATOR RHAS-RELATED"/>
    <property type="match status" value="1"/>
</dbReference>
<dbReference type="PROSITE" id="PS00041">
    <property type="entry name" value="HTH_ARAC_FAMILY_1"/>
    <property type="match status" value="1"/>
</dbReference>
<keyword evidence="1" id="KW-0805">Transcription regulation</keyword>
<dbReference type="RefSeq" id="WP_183213780.1">
    <property type="nucleotide sequence ID" value="NZ_JACHOR010000004.1"/>
</dbReference>
<dbReference type="Gene3D" id="1.10.10.60">
    <property type="entry name" value="Homeodomain-like"/>
    <property type="match status" value="1"/>
</dbReference>
<dbReference type="EMBL" id="JACHOR010000004">
    <property type="protein sequence ID" value="MBB5746809.1"/>
    <property type="molecule type" value="Genomic_DNA"/>
</dbReference>
<reference evidence="5 6" key="1">
    <citation type="submission" date="2020-08" db="EMBL/GenBank/DDBJ databases">
        <title>Genomic Encyclopedia of Type Strains, Phase IV (KMG-IV): sequencing the most valuable type-strain genomes for metagenomic binning, comparative biology and taxonomic classification.</title>
        <authorList>
            <person name="Goeker M."/>
        </authorList>
    </citation>
    <scope>NUCLEOTIDE SEQUENCE [LARGE SCALE GENOMIC DNA]</scope>
    <source>
        <strain evidence="5 6">DSM 4737</strain>
    </source>
</reference>
<keyword evidence="6" id="KW-1185">Reference proteome</keyword>
<evidence type="ECO:0000256" key="2">
    <source>
        <dbReference type="ARBA" id="ARBA00023125"/>
    </source>
</evidence>
<sequence length="266" mass="29094">MQRAQRPSPGITAVVRGYRERIDQGNGAGVLLSLHGRPAQFLEIYLGTPYQASIDGGAFATVPDAVLVGASSRQSTRLWMKGPAATFHIGFQPTGFHRLFGLGMDQIVDQGVGTGDLGLKPLDDLVARVRKGADFDARVRIADDWIAHRLAWARPIEPVDRLARLIRRAGGAPGVAEMAARVGLSPRQLQRRFIEQVGLSPKLYARTVRFDAVLEARRKDPSLSWTDLAHRHGYFDQAHLLRDAHAFTGLPPSSLIPEGQPMSDPS</sequence>
<keyword evidence="3" id="KW-0804">Transcription</keyword>
<dbReference type="InterPro" id="IPR018062">
    <property type="entry name" value="HTH_AraC-typ_CS"/>
</dbReference>
<dbReference type="Pfam" id="PF12833">
    <property type="entry name" value="HTH_18"/>
    <property type="match status" value="1"/>
</dbReference>
<dbReference type="AlphaFoldDB" id="A0A7W9CJU9"/>